<dbReference type="RefSeq" id="WP_158759346.1">
    <property type="nucleotide sequence ID" value="NZ_CP046910.1"/>
</dbReference>
<dbReference type="Proteomes" id="UP000434209">
    <property type="component" value="Chromosome 2"/>
</dbReference>
<dbReference type="AlphaFoldDB" id="A0A7Z2G715"/>
<reference evidence="2 3" key="1">
    <citation type="submission" date="2019-12" db="EMBL/GenBank/DDBJ databases">
        <title>Paraburkholderia acidiphila 7Q-K02 sp. nov and Paraburkholderia acidisoli DHF22 sp. nov., two strains isolated from forest soil.</title>
        <authorList>
            <person name="Gao Z."/>
            <person name="Qiu L."/>
        </authorList>
    </citation>
    <scope>NUCLEOTIDE SEQUENCE [LARGE SCALE GENOMIC DNA]</scope>
    <source>
        <strain evidence="2 3">7Q-K02</strain>
    </source>
</reference>
<accession>A0A7Z2G715</accession>
<dbReference type="GO" id="GO:0019441">
    <property type="term" value="P:L-tryptophan catabolic process to kynurenine"/>
    <property type="evidence" value="ECO:0007669"/>
    <property type="project" value="InterPro"/>
</dbReference>
<name>A0A7Z2G715_9BURK</name>
<dbReference type="KEGG" id="pacp:FAZ97_15430"/>
<dbReference type="PANTHER" id="PTHR34861:SF10">
    <property type="entry name" value="CYCLASE"/>
    <property type="match status" value="1"/>
</dbReference>
<dbReference type="GO" id="GO:0004061">
    <property type="term" value="F:arylformamidase activity"/>
    <property type="evidence" value="ECO:0007669"/>
    <property type="project" value="InterPro"/>
</dbReference>
<dbReference type="PANTHER" id="PTHR34861">
    <property type="match status" value="1"/>
</dbReference>
<dbReference type="InterPro" id="IPR037175">
    <property type="entry name" value="KFase_sf"/>
</dbReference>
<dbReference type="Pfam" id="PF04199">
    <property type="entry name" value="Cyclase"/>
    <property type="match status" value="1"/>
</dbReference>
<evidence type="ECO:0000313" key="2">
    <source>
        <dbReference type="EMBL" id="QGZ56383.1"/>
    </source>
</evidence>
<feature type="chain" id="PRO_5031300623" description="Kynurenine formamidase" evidence="1">
    <location>
        <begin position="24"/>
        <end position="342"/>
    </location>
</feature>
<dbReference type="SUPFAM" id="SSF102198">
    <property type="entry name" value="Putative cyclase"/>
    <property type="match status" value="1"/>
</dbReference>
<dbReference type="Gene3D" id="3.50.30.50">
    <property type="entry name" value="Putative cyclase"/>
    <property type="match status" value="1"/>
</dbReference>
<evidence type="ECO:0008006" key="4">
    <source>
        <dbReference type="Google" id="ProtNLM"/>
    </source>
</evidence>
<feature type="signal peptide" evidence="1">
    <location>
        <begin position="1"/>
        <end position="23"/>
    </location>
</feature>
<dbReference type="EMBL" id="CP046910">
    <property type="protein sequence ID" value="QGZ56383.1"/>
    <property type="molecule type" value="Genomic_DNA"/>
</dbReference>
<dbReference type="InterPro" id="IPR007325">
    <property type="entry name" value="KFase/CYL"/>
</dbReference>
<evidence type="ECO:0000256" key="1">
    <source>
        <dbReference type="SAM" id="SignalP"/>
    </source>
</evidence>
<sequence>MKRMISWLLAAAVAGGACNTVFAGDDGMIKWKRGQGWGWVWGKDDQVGALNEMTDATRLAAMKQITTGRVFDLGLPMDRNSYHWDGHGPLELMMFRTPHGIKTMKDFDFMTPEGGNTSGTAWQSAQLFMSDNTGTKFDGLGHVTVGPDDHFYNGFKSADAVGDFGMRKCDATTIPPVIARGVLIDVATYKGVDSLPSGYEITVDDLKGALSAEHASIKPGDVVLVRMGMNRYWGEAGHDHKALEDHNYAGLGMAAAKWLIADQGAMVIGGDTTGVEVYPPKKPGSSDPMHVYALIEQGVHIIEMMNLEPLSTAKVYAFTFMLVPNDVRGSIGGFDLRPIAIQ</sequence>
<gene>
    <name evidence="2" type="ORF">FAZ97_15430</name>
</gene>
<protein>
    <recommendedName>
        <fullName evidence="4">Kynurenine formamidase</fullName>
    </recommendedName>
</protein>
<evidence type="ECO:0000313" key="3">
    <source>
        <dbReference type="Proteomes" id="UP000434209"/>
    </source>
</evidence>
<keyword evidence="3" id="KW-1185">Reference proteome</keyword>
<dbReference type="PROSITE" id="PS51257">
    <property type="entry name" value="PROKAR_LIPOPROTEIN"/>
    <property type="match status" value="1"/>
</dbReference>
<proteinExistence type="predicted"/>
<organism evidence="2 3">
    <name type="scientific">Paraburkholderia acidiphila</name>
    <dbReference type="NCBI Taxonomy" id="2571747"/>
    <lineage>
        <taxon>Bacteria</taxon>
        <taxon>Pseudomonadati</taxon>
        <taxon>Pseudomonadota</taxon>
        <taxon>Betaproteobacteria</taxon>
        <taxon>Burkholderiales</taxon>
        <taxon>Burkholderiaceae</taxon>
        <taxon>Paraburkholderia</taxon>
    </lineage>
</organism>
<dbReference type="OrthoDB" id="7067800at2"/>
<keyword evidence="1" id="KW-0732">Signal</keyword>